<keyword evidence="2" id="KW-0614">Plasmid</keyword>
<feature type="coiled-coil region" evidence="1">
    <location>
        <begin position="75"/>
        <end position="102"/>
    </location>
</feature>
<dbReference type="KEGG" id="lck:HN018_25215"/>
<evidence type="ECO:0000256" key="1">
    <source>
        <dbReference type="SAM" id="Coils"/>
    </source>
</evidence>
<organism evidence="2 3">
    <name type="scientific">Lichenicola cladoniae</name>
    <dbReference type="NCBI Taxonomy" id="1484109"/>
    <lineage>
        <taxon>Bacteria</taxon>
        <taxon>Pseudomonadati</taxon>
        <taxon>Pseudomonadota</taxon>
        <taxon>Alphaproteobacteria</taxon>
        <taxon>Acetobacterales</taxon>
        <taxon>Acetobacteraceae</taxon>
        <taxon>Lichenicola</taxon>
    </lineage>
</organism>
<keyword evidence="1" id="KW-0175">Coiled coil</keyword>
<sequence>MVDTLRLSPEVFLMPKSRPPYSPEFRRQMVDLVRAGRSAEDLSREFEPTAQSIGAWVAAADKQEGRREEAVPGLAGSERDELARLRRENKQLRVERDILSKAAAWFARESGAVPSGSSGS</sequence>
<dbReference type="GO" id="GO:0003677">
    <property type="term" value="F:DNA binding"/>
    <property type="evidence" value="ECO:0007669"/>
    <property type="project" value="InterPro"/>
</dbReference>
<protein>
    <submittedName>
        <fullName evidence="2">Transposase</fullName>
    </submittedName>
</protein>
<keyword evidence="3" id="KW-1185">Reference proteome</keyword>
<dbReference type="GO" id="GO:0004803">
    <property type="term" value="F:transposase activity"/>
    <property type="evidence" value="ECO:0007669"/>
    <property type="project" value="InterPro"/>
</dbReference>
<dbReference type="Proteomes" id="UP000500767">
    <property type="component" value="Plasmid unnamed2"/>
</dbReference>
<dbReference type="InterPro" id="IPR002514">
    <property type="entry name" value="Transposase_8"/>
</dbReference>
<dbReference type="Gene3D" id="1.10.10.60">
    <property type="entry name" value="Homeodomain-like"/>
    <property type="match status" value="1"/>
</dbReference>
<geneLocation type="plasmid" evidence="2 3">
    <name>unnamed2</name>
</geneLocation>
<gene>
    <name evidence="2" type="ORF">HN018_25215</name>
</gene>
<dbReference type="EMBL" id="CP053710">
    <property type="protein sequence ID" value="QKE93475.1"/>
    <property type="molecule type" value="Genomic_DNA"/>
</dbReference>
<accession>A0A6M8HZ93</accession>
<dbReference type="AlphaFoldDB" id="A0A6M8HZ93"/>
<dbReference type="SUPFAM" id="SSF46689">
    <property type="entry name" value="Homeodomain-like"/>
    <property type="match status" value="1"/>
</dbReference>
<evidence type="ECO:0000313" key="2">
    <source>
        <dbReference type="EMBL" id="QKE93475.1"/>
    </source>
</evidence>
<dbReference type="Pfam" id="PF01527">
    <property type="entry name" value="HTH_Tnp_1"/>
    <property type="match status" value="1"/>
</dbReference>
<proteinExistence type="predicted"/>
<dbReference type="GO" id="GO:0006313">
    <property type="term" value="P:DNA transposition"/>
    <property type="evidence" value="ECO:0007669"/>
    <property type="project" value="InterPro"/>
</dbReference>
<dbReference type="InterPro" id="IPR009057">
    <property type="entry name" value="Homeodomain-like_sf"/>
</dbReference>
<name>A0A6M8HZ93_9PROT</name>
<reference evidence="2 3" key="1">
    <citation type="journal article" date="2014" name="World J. Microbiol. Biotechnol.">
        <title>Biodiversity and physiological characteristics of Antarctic and Arctic lichens-associated bacteria.</title>
        <authorList>
            <person name="Lee Y.M."/>
            <person name="Kim E.H."/>
            <person name="Lee H.K."/>
            <person name="Hong S.G."/>
        </authorList>
    </citation>
    <scope>NUCLEOTIDE SEQUENCE [LARGE SCALE GENOMIC DNA]</scope>
    <source>
        <strain evidence="2 3">PAMC 26569</strain>
        <plasmid evidence="2">unnamed2</plasmid>
    </source>
</reference>
<evidence type="ECO:0000313" key="3">
    <source>
        <dbReference type="Proteomes" id="UP000500767"/>
    </source>
</evidence>